<organism evidence="4 5">
    <name type="scientific">Plasmodium gallinaceum</name>
    <dbReference type="NCBI Taxonomy" id="5849"/>
    <lineage>
        <taxon>Eukaryota</taxon>
        <taxon>Sar</taxon>
        <taxon>Alveolata</taxon>
        <taxon>Apicomplexa</taxon>
        <taxon>Aconoidasida</taxon>
        <taxon>Haemosporida</taxon>
        <taxon>Plasmodiidae</taxon>
        <taxon>Plasmodium</taxon>
        <taxon>Plasmodium (Haemamoeba)</taxon>
    </lineage>
</organism>
<dbReference type="VEuPathDB" id="PlasmoDB:PGAL8A_00122000"/>
<evidence type="ECO:0000256" key="2">
    <source>
        <dbReference type="SAM" id="Coils"/>
    </source>
</evidence>
<evidence type="ECO:0000313" key="5">
    <source>
        <dbReference type="Proteomes" id="UP000220797"/>
    </source>
</evidence>
<evidence type="ECO:0000313" key="4">
    <source>
        <dbReference type="EMBL" id="CRG93513.1"/>
    </source>
</evidence>
<protein>
    <submittedName>
        <fullName evidence="4">Uncharacterized protein</fullName>
    </submittedName>
</protein>
<sequence length="1086" mass="130160">MRINKTIEKKSKETHKENHVENKIDKRENKNGYDNHENINYNNINSESIKDECVNDENNNYTENIYEYFINDKNIPNKSRNYDENIKKGNFSSDYIENSKTVTIYDNSEKSIKENNNNYSYEKKKTINDKWEYINKEERKVTYTEKNLNSIIDDSKNYADNKITMNNNNISYYEKTLQDENEISDISTDEILSDLDTESDEEKIVEEIRKYNENIYENFNNNEICILSEDIKRKEKLLEEENKNIWNLKNRCSKIEKCIEIKKKKITYIKTKIDEKTGIELEEEEICKNTEIKNNFLKKENRKLKLEREKNNEKIIKTQDDLEKCENDIEEIKKKLIYKEEELNEWIKRVNKIQEEEYEIEKFRLSKDKEIGKLSLNLEKLSEQKVEYEKNLNSFKTKNMKLNIELKSITNEIQETEKEKKDLFQKWKCILDSINSRDETIFKFEEDFRKYLNKEKKLQQKSEKIVSNINAQKSKNNEINDKIKVSQLDLNKLRKEVSQVNYNSNKIIIERDNLYKDYESEKLNLKEKYEEKKNLEAYLNELLKDYDKLLINREESKKEFIKEELKNVEKNELIKSSEKILNELQNKLRNLISEIKSLDEEKFCLSEALQKSKNEYSILESNVFGTQVKIKQIKNNIKKIEQELERQKEILYKFDFQTQVLTKKLSVISGISTFEKKKENQKKITTLEKELSQYESIFNTLNNEIKSINVELKNIKIYQNNLKEEKTNILNLSEKLQLEIKSLENTLNNENKEKENIMLIEMNLKIELDKLKAIFSKHLDNLNHLKEKKKEKFKDAKLNDQDISANIESLKIIIKNINEEVHKLNMQLYDKKNRCNHLESKLNSIIEMNKTEEDDSINDENHNKYIYYKIKMEEDTIKLKEEIKKIDDKIIKEREETNNFQKTLNDILQANKIFNDNINCIDPQYKSLLKKKNKLNKKLNEINEEIRITEKNISDHNMKIENIKNELNSLLLKSENIEKDLEIFKENSKKMENLLNELYTKIERASNHLKNVLSIKQKSLKVKTKNESTHEIDNNITEQVSLEKKIFKHIQMESLREKLSLLFDCFKDEGDNTLMKEIFNIIKTCE</sequence>
<gene>
    <name evidence="4" type="ORF">PGAL8A_00122000</name>
</gene>
<name>A0A1J1GM92_PLAGA</name>
<feature type="coiled-coil region" evidence="2">
    <location>
        <begin position="677"/>
        <end position="834"/>
    </location>
</feature>
<feature type="coiled-coil region" evidence="2">
    <location>
        <begin position="287"/>
        <end position="426"/>
    </location>
</feature>
<dbReference type="AlphaFoldDB" id="A0A1J1GM92"/>
<comment type="caution">
    <text evidence="4">The sequence shown here is derived from an EMBL/GenBank/DDBJ whole genome shotgun (WGS) entry which is preliminary data.</text>
</comment>
<feature type="coiled-coil region" evidence="2">
    <location>
        <begin position="476"/>
        <end position="650"/>
    </location>
</feature>
<dbReference type="GO" id="GO:0036159">
    <property type="term" value="P:inner dynein arm assembly"/>
    <property type="evidence" value="ECO:0007669"/>
    <property type="project" value="InterPro"/>
</dbReference>
<dbReference type="OrthoDB" id="10259720at2759"/>
<feature type="coiled-coil region" evidence="2">
    <location>
        <begin position="925"/>
        <end position="1008"/>
    </location>
</feature>
<proteinExistence type="predicted"/>
<dbReference type="GO" id="GO:0005930">
    <property type="term" value="C:axoneme"/>
    <property type="evidence" value="ECO:0007669"/>
    <property type="project" value="InterPro"/>
</dbReference>
<accession>A0A1J1GM92</accession>
<feature type="region of interest" description="Disordered" evidence="3">
    <location>
        <begin position="1"/>
        <end position="39"/>
    </location>
</feature>
<dbReference type="Proteomes" id="UP000220797">
    <property type="component" value="Unassembled WGS sequence"/>
</dbReference>
<dbReference type="InterPro" id="IPR033290">
    <property type="entry name" value="CCDC39"/>
</dbReference>
<dbReference type="Pfam" id="PF24161">
    <property type="entry name" value="CCDC39"/>
    <property type="match status" value="1"/>
</dbReference>
<dbReference type="OMA" id="YQRVKEM"/>
<dbReference type="GO" id="GO:0003341">
    <property type="term" value="P:cilium movement"/>
    <property type="evidence" value="ECO:0007669"/>
    <property type="project" value="InterPro"/>
</dbReference>
<evidence type="ECO:0000256" key="3">
    <source>
        <dbReference type="SAM" id="MobiDB-lite"/>
    </source>
</evidence>
<dbReference type="PANTHER" id="PTHR18962">
    <property type="entry name" value="COILED-COIL DOMAIN-CONTAINING PROTEIN 39"/>
    <property type="match status" value="1"/>
</dbReference>
<evidence type="ECO:0000256" key="1">
    <source>
        <dbReference type="ARBA" id="ARBA00023054"/>
    </source>
</evidence>
<dbReference type="EMBL" id="CVMV01000016">
    <property type="protein sequence ID" value="CRG93513.1"/>
    <property type="molecule type" value="Genomic_DNA"/>
</dbReference>
<reference evidence="4" key="1">
    <citation type="submission" date="2015-04" db="EMBL/GenBank/DDBJ databases">
        <authorList>
            <consortium name="Pathogen Informatics"/>
        </authorList>
    </citation>
    <scope>NUCLEOTIDE SEQUENCE [LARGE SCALE GENOMIC DNA]</scope>
    <source>
        <strain evidence="4">8A</strain>
    </source>
</reference>
<dbReference type="GeneID" id="39729745"/>
<feature type="compositionally biased region" description="Basic and acidic residues" evidence="3">
    <location>
        <begin position="1"/>
        <end position="37"/>
    </location>
</feature>
<dbReference type="GO" id="GO:0060285">
    <property type="term" value="P:cilium-dependent cell motility"/>
    <property type="evidence" value="ECO:0007669"/>
    <property type="project" value="TreeGrafter"/>
</dbReference>
<keyword evidence="5" id="KW-1185">Reference proteome</keyword>
<dbReference type="RefSeq" id="XP_028526335.1">
    <property type="nucleotide sequence ID" value="XM_028674733.1"/>
</dbReference>
<dbReference type="PANTHER" id="PTHR18962:SF0">
    <property type="entry name" value="COILED-COIL DOMAIN-CONTAINING PROTEIN 39"/>
    <property type="match status" value="1"/>
</dbReference>
<keyword evidence="1 2" id="KW-0175">Coiled coil</keyword>